<keyword evidence="1" id="KW-0812">Transmembrane</keyword>
<sequence>MLFDSSCGARDNSPVLAPLVYNLTIFYAEADLRGNEAPLVATSVVMFALAVLFIILNLFSRYSDVSAMLNPSVRLFFSAALSLFLPAMSYLFKSAASKQLAEDLSVRARIILMWMLLVELLRKKVDAILLTAGGGTQGYSVIVQRATGVFWLGSLVFFNLKSAGKKALYGMIWVFVAAKFVQRSVAIEVGKRSFAYGKNPQLVAAYMPPMLELQQQQEPGRHQRRRGLDLLKHCNYAVMGEEELVDKNKAGPKGYKLDKHKLELAAAGDDSSDVVTVGRIWRLADSGDQLLSSEPRLKRLCLSFALFKMLRRRLEGYPISGAEAADCHRLIFHGLLEEPAPAAAGMNGVGAGEHAFQVFNDEVQFLCENYHSVVPVVLASPFFFAHNYVLFPVLVLALCFLVLVLCGNGDVAYAVRSLHDDNFFTSGKVAATARCVLGKVLKSTTFLFCAIDLSTTVLLALAVAYEEGAEYVVFLFSNWFMVSLLCHHTSGHEWRGEAGVLRRVIPGVLQVKNTLTHPTLTIKQFSVLWFLGRLQLPLPLPSTDVPGEAKTLIMERLAGVVGSHGAPLTNGTEQRVRTCVGSDELARACCSGGVAEVMLTWHVATAMLEARCARRQQHAAPEPGRTAAMALSGYCAYLVAFHAELLPDDKDGTEVLFNEMKKELTKDMGWCGYYGGGEAARCAKLMEIAGRSTSEAAATMTVLKKGARLGKVLIEKYKEGAREAVWGLLGDLWTEVVVYAAPTAGELHVKSHKEALAQGAELITVLWAITTHTGIARPEEDPSAPGTV</sequence>
<protein>
    <recommendedName>
        <fullName evidence="2">DUF4220 domain-containing protein</fullName>
    </recommendedName>
</protein>
<dbReference type="AlphaFoldDB" id="A0A8T0V0A2"/>
<dbReference type="PANTHER" id="PTHR31325">
    <property type="entry name" value="OS01G0798800 PROTEIN-RELATED"/>
    <property type="match status" value="1"/>
</dbReference>
<reference evidence="3" key="1">
    <citation type="submission" date="2020-05" db="EMBL/GenBank/DDBJ databases">
        <title>WGS assembly of Panicum virgatum.</title>
        <authorList>
            <person name="Lovell J.T."/>
            <person name="Jenkins J."/>
            <person name="Shu S."/>
            <person name="Juenger T.E."/>
            <person name="Schmutz J."/>
        </authorList>
    </citation>
    <scope>NUCLEOTIDE SEQUENCE</scope>
    <source>
        <strain evidence="3">AP13</strain>
    </source>
</reference>
<keyword evidence="1" id="KW-1133">Transmembrane helix</keyword>
<dbReference type="InterPro" id="IPR007658">
    <property type="entry name" value="DUF594"/>
</dbReference>
<gene>
    <name evidence="3" type="ORF">PVAP13_3KG470201</name>
</gene>
<dbReference type="InterPro" id="IPR025315">
    <property type="entry name" value="DUF4220"/>
</dbReference>
<evidence type="ECO:0000313" key="3">
    <source>
        <dbReference type="EMBL" id="KAG2629872.1"/>
    </source>
</evidence>
<comment type="caution">
    <text evidence="3">The sequence shown here is derived from an EMBL/GenBank/DDBJ whole genome shotgun (WGS) entry which is preliminary data.</text>
</comment>
<organism evidence="3 4">
    <name type="scientific">Panicum virgatum</name>
    <name type="common">Blackwell switchgrass</name>
    <dbReference type="NCBI Taxonomy" id="38727"/>
    <lineage>
        <taxon>Eukaryota</taxon>
        <taxon>Viridiplantae</taxon>
        <taxon>Streptophyta</taxon>
        <taxon>Embryophyta</taxon>
        <taxon>Tracheophyta</taxon>
        <taxon>Spermatophyta</taxon>
        <taxon>Magnoliopsida</taxon>
        <taxon>Liliopsida</taxon>
        <taxon>Poales</taxon>
        <taxon>Poaceae</taxon>
        <taxon>PACMAD clade</taxon>
        <taxon>Panicoideae</taxon>
        <taxon>Panicodae</taxon>
        <taxon>Paniceae</taxon>
        <taxon>Panicinae</taxon>
        <taxon>Panicum</taxon>
        <taxon>Panicum sect. Hiantes</taxon>
    </lineage>
</organism>
<feature type="transmembrane region" description="Helical" evidence="1">
    <location>
        <begin position="39"/>
        <end position="60"/>
    </location>
</feature>
<proteinExistence type="predicted"/>
<evidence type="ECO:0000313" key="4">
    <source>
        <dbReference type="Proteomes" id="UP000823388"/>
    </source>
</evidence>
<dbReference type="Pfam" id="PF04578">
    <property type="entry name" value="DUF594"/>
    <property type="match status" value="1"/>
</dbReference>
<keyword evidence="4" id="KW-1185">Reference proteome</keyword>
<evidence type="ECO:0000259" key="2">
    <source>
        <dbReference type="Pfam" id="PF13968"/>
    </source>
</evidence>
<feature type="domain" description="DUF4220" evidence="2">
    <location>
        <begin position="149"/>
        <end position="491"/>
    </location>
</feature>
<dbReference type="Pfam" id="PF13968">
    <property type="entry name" value="DUF4220"/>
    <property type="match status" value="1"/>
</dbReference>
<evidence type="ECO:0000256" key="1">
    <source>
        <dbReference type="SAM" id="Phobius"/>
    </source>
</evidence>
<dbReference type="EMBL" id="CM029041">
    <property type="protein sequence ID" value="KAG2629872.1"/>
    <property type="molecule type" value="Genomic_DNA"/>
</dbReference>
<dbReference type="Proteomes" id="UP000823388">
    <property type="component" value="Chromosome 3K"/>
</dbReference>
<accession>A0A8T0V0A2</accession>
<feature type="transmembrane region" description="Helical" evidence="1">
    <location>
        <begin position="446"/>
        <end position="465"/>
    </location>
</feature>
<name>A0A8T0V0A2_PANVG</name>
<keyword evidence="1" id="KW-0472">Membrane</keyword>
<feature type="transmembrane region" description="Helical" evidence="1">
    <location>
        <begin position="72"/>
        <end position="92"/>
    </location>
</feature>
<dbReference type="OrthoDB" id="666337at2759"/>
<feature type="transmembrane region" description="Helical" evidence="1">
    <location>
        <begin position="388"/>
        <end position="407"/>
    </location>
</feature>
<dbReference type="EMBL" id="CM029041">
    <property type="protein sequence ID" value="KAG2629871.1"/>
    <property type="molecule type" value="Genomic_DNA"/>
</dbReference>